<dbReference type="GeneID" id="41334851"/>
<comment type="catalytic activity">
    <reaction evidence="3">
        <text>D-mannitol 1-phosphate + NAD(+) = beta-D-fructose 6-phosphate + NADH + H(+)</text>
        <dbReference type="Rhea" id="RHEA:19661"/>
        <dbReference type="ChEBI" id="CHEBI:15378"/>
        <dbReference type="ChEBI" id="CHEBI:57540"/>
        <dbReference type="ChEBI" id="CHEBI:57634"/>
        <dbReference type="ChEBI" id="CHEBI:57945"/>
        <dbReference type="ChEBI" id="CHEBI:61381"/>
        <dbReference type="EC" id="1.1.1.17"/>
    </reaction>
</comment>
<dbReference type="GO" id="GO:0019592">
    <property type="term" value="P:mannitol catabolic process"/>
    <property type="evidence" value="ECO:0007669"/>
    <property type="project" value="TreeGrafter"/>
</dbReference>
<dbReference type="InterPro" id="IPR008927">
    <property type="entry name" value="6-PGluconate_DH-like_C_sf"/>
</dbReference>
<sequence>MKVVHFGAGNIGRGLIAKLYHQNQFEIIFVDVNQNLVNDLNKNGFYYVINFENGEKYKITNFQAIHLNNKENLLKKLSSADIISTSIGAKNLVFLKSIFAKLAKIEEKHKQIICFENGYRVSSYFKTILEKCQFWNFVDTTIDQIAPSSNDLNVYTETFSEIILEEKQQKIKLKTVEYLENLDFFILRKLFFVNALHSGIAYFAYNLKFNFINEALNSVIIQNYIEKMKEVLQQTVLIINPLIEQKIMNEYFETTIKRFKNPVLQDLVVRVARNPITKISKNERFDLLLKYAKKSKISSEKLSIIYETFAYILNFDWENDNQALEMQKKLAESPEFFLKNQTNLDINEIKLVLNFYKNQKKRLKKWI</sequence>
<gene>
    <name evidence="6" type="primary">mtlD</name>
    <name evidence="6" type="ORF">CIB43_00919</name>
</gene>
<dbReference type="EMBL" id="CP022714">
    <property type="protein sequence ID" value="ASU14802.1"/>
    <property type="molecule type" value="Genomic_DNA"/>
</dbReference>
<dbReference type="AlphaFoldDB" id="A0A223MB57"/>
<evidence type="ECO:0000313" key="7">
    <source>
        <dbReference type="Proteomes" id="UP000215452"/>
    </source>
</evidence>
<keyword evidence="1 6" id="KW-0560">Oxidoreductase</keyword>
<dbReference type="Pfam" id="PF01232">
    <property type="entry name" value="Mannitol_dh"/>
    <property type="match status" value="1"/>
</dbReference>
<evidence type="ECO:0000259" key="5">
    <source>
        <dbReference type="Pfam" id="PF08125"/>
    </source>
</evidence>
<evidence type="ECO:0000256" key="2">
    <source>
        <dbReference type="ARBA" id="ARBA00023027"/>
    </source>
</evidence>
<dbReference type="EC" id="1.1.1.17" evidence="6"/>
<keyword evidence="2" id="KW-0520">NAD</keyword>
<dbReference type="SUPFAM" id="SSF48179">
    <property type="entry name" value="6-phosphogluconate dehydrogenase C-terminal domain-like"/>
    <property type="match status" value="1"/>
</dbReference>
<feature type="domain" description="Mannitol dehydrogenase C-terminal" evidence="5">
    <location>
        <begin position="181"/>
        <end position="327"/>
    </location>
</feature>
<dbReference type="PANTHER" id="PTHR30524">
    <property type="entry name" value="MANNITOL-1-PHOSPHATE 5-DEHYDROGENASE"/>
    <property type="match status" value="1"/>
</dbReference>
<proteinExistence type="predicted"/>
<dbReference type="InterPro" id="IPR013131">
    <property type="entry name" value="Mannitol_DH_N"/>
</dbReference>
<dbReference type="GO" id="GO:0008926">
    <property type="term" value="F:mannitol-1-phosphate 5-dehydrogenase activity"/>
    <property type="evidence" value="ECO:0007669"/>
    <property type="project" value="UniProtKB-EC"/>
</dbReference>
<reference evidence="6 7" key="1">
    <citation type="submission" date="2017-08" db="EMBL/GenBank/DDBJ databases">
        <title>The complete genome sequence of a Mycoplasma hyopneumoniae isolate in Korea.</title>
        <authorList>
            <person name="Han J."/>
            <person name="Lee N."/>
        </authorList>
    </citation>
    <scope>NUCLEOTIDE SEQUENCE [LARGE SCALE GENOMIC DNA]</scope>
    <source>
        <strain evidence="6 7">KM014</strain>
    </source>
</reference>
<dbReference type="NCBIfam" id="NF002651">
    <property type="entry name" value="PRK02318.2-4"/>
    <property type="match status" value="1"/>
</dbReference>
<evidence type="ECO:0000259" key="4">
    <source>
        <dbReference type="Pfam" id="PF01232"/>
    </source>
</evidence>
<evidence type="ECO:0000256" key="3">
    <source>
        <dbReference type="ARBA" id="ARBA00048615"/>
    </source>
</evidence>
<name>A0A223MB57_MESHO</name>
<protein>
    <submittedName>
        <fullName evidence="6">Mannitol-1-phosphate 5-dehydrogenase</fullName>
        <ecNumber evidence="6">1.1.1.17</ecNumber>
    </submittedName>
</protein>
<dbReference type="RefSeq" id="WP_011206400.1">
    <property type="nucleotide sequence ID" value="NZ_CP058578.1"/>
</dbReference>
<dbReference type="Pfam" id="PF08125">
    <property type="entry name" value="Mannitol_dh_C"/>
    <property type="match status" value="1"/>
</dbReference>
<dbReference type="OMA" id="APFIERK"/>
<dbReference type="PANTHER" id="PTHR30524:SF0">
    <property type="entry name" value="ALTRONATE OXIDOREDUCTASE-RELATED"/>
    <property type="match status" value="1"/>
</dbReference>
<dbReference type="Gene3D" id="1.10.1040.10">
    <property type="entry name" value="N-(1-d-carboxylethyl)-l-norvaline Dehydrogenase, domain 2"/>
    <property type="match status" value="1"/>
</dbReference>
<dbReference type="Gene3D" id="3.40.50.720">
    <property type="entry name" value="NAD(P)-binding Rossmann-like Domain"/>
    <property type="match status" value="1"/>
</dbReference>
<dbReference type="InterPro" id="IPR013118">
    <property type="entry name" value="Mannitol_DH_C"/>
</dbReference>
<organism evidence="6 7">
    <name type="scientific">Mesomycoplasma hyopneumoniae</name>
    <name type="common">Mycoplasma hyopneumoniae</name>
    <dbReference type="NCBI Taxonomy" id="2099"/>
    <lineage>
        <taxon>Bacteria</taxon>
        <taxon>Bacillati</taxon>
        <taxon>Mycoplasmatota</taxon>
        <taxon>Mycoplasmoidales</taxon>
        <taxon>Metamycoplasmataceae</taxon>
        <taxon>Mesomycoplasma</taxon>
    </lineage>
</organism>
<accession>A0A223MB57</accession>
<dbReference type="GO" id="GO:0005829">
    <property type="term" value="C:cytosol"/>
    <property type="evidence" value="ECO:0007669"/>
    <property type="project" value="TreeGrafter"/>
</dbReference>
<dbReference type="InterPro" id="IPR013328">
    <property type="entry name" value="6PGD_dom2"/>
</dbReference>
<evidence type="ECO:0000256" key="1">
    <source>
        <dbReference type="ARBA" id="ARBA00023002"/>
    </source>
</evidence>
<feature type="domain" description="Mannitol dehydrogenase N-terminal" evidence="4">
    <location>
        <begin position="1"/>
        <end position="172"/>
    </location>
</feature>
<dbReference type="InterPro" id="IPR036291">
    <property type="entry name" value="NAD(P)-bd_dom_sf"/>
</dbReference>
<dbReference type="Proteomes" id="UP000215452">
    <property type="component" value="Chromosome"/>
</dbReference>
<dbReference type="SUPFAM" id="SSF51735">
    <property type="entry name" value="NAD(P)-binding Rossmann-fold domains"/>
    <property type="match status" value="1"/>
</dbReference>
<evidence type="ECO:0000313" key="6">
    <source>
        <dbReference type="EMBL" id="ASU14802.1"/>
    </source>
</evidence>